<dbReference type="AlphaFoldDB" id="A0A838Y120"/>
<evidence type="ECO:0000256" key="12">
    <source>
        <dbReference type="PIRSR" id="PIRSR603542-1"/>
    </source>
</evidence>
<comment type="catalytic activity">
    <reaction evidence="10">
        <text>apo-[aryl-carrier protein] + CoA = holo-[aryl-carrier protein] + adenosine 3',5'-bisphosphate + H(+)</text>
        <dbReference type="Rhea" id="RHEA:48404"/>
        <dbReference type="Rhea" id="RHEA-COMP:15903"/>
        <dbReference type="Rhea" id="RHEA-COMP:17557"/>
        <dbReference type="ChEBI" id="CHEBI:15378"/>
        <dbReference type="ChEBI" id="CHEBI:29999"/>
        <dbReference type="ChEBI" id="CHEBI:57287"/>
        <dbReference type="ChEBI" id="CHEBI:58343"/>
        <dbReference type="ChEBI" id="CHEBI:64479"/>
    </reaction>
</comment>
<name>A0A838Y120_9HYPH</name>
<keyword evidence="13" id="KW-0460">Magnesium</keyword>
<evidence type="ECO:0000256" key="13">
    <source>
        <dbReference type="PIRSR" id="PIRSR603542-2"/>
    </source>
</evidence>
<dbReference type="PANTHER" id="PTHR38096">
    <property type="entry name" value="ENTEROBACTIN SYNTHASE COMPONENT D"/>
    <property type="match status" value="1"/>
</dbReference>
<proteinExistence type="inferred from homology"/>
<evidence type="ECO:0000256" key="1">
    <source>
        <dbReference type="ARBA" id="ARBA00003937"/>
    </source>
</evidence>
<feature type="binding site" evidence="12">
    <location>
        <position position="177"/>
    </location>
    <ligand>
        <name>CoA</name>
        <dbReference type="ChEBI" id="CHEBI:57287"/>
    </ligand>
</feature>
<comment type="pathway">
    <text evidence="2">Siderophore biosynthesis; enterobactin biosynthesis.</text>
</comment>
<dbReference type="GO" id="GO:0008897">
    <property type="term" value="F:holo-[acyl-carrier-protein] synthase activity"/>
    <property type="evidence" value="ECO:0007669"/>
    <property type="project" value="InterPro"/>
</dbReference>
<comment type="cofactor">
    <cofactor evidence="13">
        <name>Mg(2+)</name>
        <dbReference type="ChEBI" id="CHEBI:18420"/>
    </cofactor>
</comment>
<feature type="binding site" evidence="12">
    <location>
        <position position="119"/>
    </location>
    <ligand>
        <name>CoA</name>
        <dbReference type="ChEBI" id="CHEBI:57287"/>
    </ligand>
</feature>
<dbReference type="InterPro" id="IPR008278">
    <property type="entry name" value="4-PPantetheinyl_Trfase_dom"/>
</dbReference>
<evidence type="ECO:0000256" key="5">
    <source>
        <dbReference type="ARBA" id="ARBA00019087"/>
    </source>
</evidence>
<feature type="binding site" evidence="12">
    <location>
        <position position="167"/>
    </location>
    <ligand>
        <name>CoA</name>
        <dbReference type="ChEBI" id="CHEBI:57287"/>
    </ligand>
</feature>
<dbReference type="GO" id="GO:0009239">
    <property type="term" value="P:enterobactin biosynthetic process"/>
    <property type="evidence" value="ECO:0007669"/>
    <property type="project" value="UniProtKB-UniPathway"/>
</dbReference>
<feature type="binding site" evidence="12">
    <location>
        <begin position="97"/>
        <end position="98"/>
    </location>
    <ligand>
        <name>CoA</name>
        <dbReference type="ChEBI" id="CHEBI:57287"/>
    </ligand>
</feature>
<evidence type="ECO:0000256" key="2">
    <source>
        <dbReference type="ARBA" id="ARBA00004993"/>
    </source>
</evidence>
<feature type="binding site" evidence="13">
    <location>
        <position position="120"/>
    </location>
    <ligand>
        <name>Mg(2+)</name>
        <dbReference type="ChEBI" id="CHEBI:18420"/>
    </ligand>
</feature>
<dbReference type="PRINTS" id="PR01399">
    <property type="entry name" value="ENTSNTHTASED"/>
</dbReference>
<dbReference type="EMBL" id="JACEON010000014">
    <property type="protein sequence ID" value="MBA4612924.1"/>
    <property type="molecule type" value="Genomic_DNA"/>
</dbReference>
<keyword evidence="6 16" id="KW-0808">Transferase</keyword>
<comment type="function">
    <text evidence="1">Involved in the biosynthesis of the siderophore enterobactin (enterochelin), which is a macrocyclic trimeric lactone of N-(2,3-dihydroxybenzoyl)-serine. The serine trilactone serves as a scaffolding for the three catechol functionalities that provide hexadentate coordination for the tightly ligated iron(2+) atoms. Plays an essential role in the assembly of the enterobactin by catalyzing the transfer of the 4'-phosphopantetheine (Ppant) moiety from coenzyme A to the apo-domains of both EntB (ArCP domain) and EntF (PCP domain) to yield their holo-forms which make them competent for the activation of 2,3-dihydroxybenzoate (DHB) and L-serine, respectively.</text>
</comment>
<dbReference type="InterPro" id="IPR037143">
    <property type="entry name" value="4-PPantetheinyl_Trfase_dom_sf"/>
</dbReference>
<evidence type="ECO:0000313" key="17">
    <source>
        <dbReference type="Proteomes" id="UP000559404"/>
    </source>
</evidence>
<accession>A0A838Y120</accession>
<evidence type="ECO:0000259" key="15">
    <source>
        <dbReference type="Pfam" id="PF17837"/>
    </source>
</evidence>
<feature type="binding site" evidence="12">
    <location>
        <position position="53"/>
    </location>
    <ligand>
        <name>CoA</name>
        <dbReference type="ChEBI" id="CHEBI:57287"/>
    </ligand>
</feature>
<evidence type="ECO:0000256" key="9">
    <source>
        <dbReference type="ARBA" id="ARBA00031996"/>
    </source>
</evidence>
<feature type="binding site" evidence="13">
    <location>
        <position position="121"/>
    </location>
    <ligand>
        <name>Mg(2+)</name>
        <dbReference type="ChEBI" id="CHEBI:18420"/>
    </ligand>
</feature>
<dbReference type="GO" id="GO:0000287">
    <property type="term" value="F:magnesium ion binding"/>
    <property type="evidence" value="ECO:0007669"/>
    <property type="project" value="InterPro"/>
</dbReference>
<keyword evidence="7" id="KW-0259">Enterobactin biosynthesis</keyword>
<reference evidence="16 17" key="2">
    <citation type="submission" date="2020-08" db="EMBL/GenBank/DDBJ databases">
        <title>Stappia taiwanensis sp. nov., isolated from a coastal thermal spring.</title>
        <authorList>
            <person name="Kampfer P."/>
        </authorList>
    </citation>
    <scope>NUCLEOTIDE SEQUENCE [LARGE SCALE GENOMIC DNA]</scope>
    <source>
        <strain evidence="16 17">DSM 23284</strain>
    </source>
</reference>
<evidence type="ECO:0000256" key="3">
    <source>
        <dbReference type="ARBA" id="ARBA00008342"/>
    </source>
</evidence>
<dbReference type="UniPathway" id="UPA00017"/>
<feature type="binding site" evidence="13">
    <location>
        <position position="119"/>
    </location>
    <ligand>
        <name>Mg(2+)</name>
        <dbReference type="ChEBI" id="CHEBI:18420"/>
    </ligand>
</feature>
<feature type="domain" description="4'-phosphopantetheinyl transferase" evidence="14">
    <location>
        <begin position="116"/>
        <end position="189"/>
    </location>
</feature>
<feature type="domain" description="4'-phosphopantetheinyl transferase N-terminal" evidence="15">
    <location>
        <begin position="41"/>
        <end position="108"/>
    </location>
</feature>
<keyword evidence="17" id="KW-1185">Reference proteome</keyword>
<gene>
    <name evidence="16" type="ORF">H1W37_14775</name>
</gene>
<evidence type="ECO:0000256" key="10">
    <source>
        <dbReference type="ARBA" id="ARBA00049176"/>
    </source>
</evidence>
<dbReference type="InterPro" id="IPR003542">
    <property type="entry name" value="Enbac_synth_compD-like"/>
</dbReference>
<evidence type="ECO:0000256" key="11">
    <source>
        <dbReference type="ARBA" id="ARBA00049191"/>
    </source>
</evidence>
<organism evidence="16 17">
    <name type="scientific">Stappia taiwanensis</name>
    <dbReference type="NCBI Taxonomy" id="992267"/>
    <lineage>
        <taxon>Bacteria</taxon>
        <taxon>Pseudomonadati</taxon>
        <taxon>Pseudomonadota</taxon>
        <taxon>Alphaproteobacteria</taxon>
        <taxon>Hyphomicrobiales</taxon>
        <taxon>Stappiaceae</taxon>
        <taxon>Stappia</taxon>
    </lineage>
</organism>
<dbReference type="PANTHER" id="PTHR38096:SF1">
    <property type="entry name" value="ENTEROBACTIN SYNTHASE COMPONENT D"/>
    <property type="match status" value="1"/>
</dbReference>
<dbReference type="Pfam" id="PF17837">
    <property type="entry name" value="4PPT_N"/>
    <property type="match status" value="1"/>
</dbReference>
<evidence type="ECO:0000256" key="4">
    <source>
        <dbReference type="ARBA" id="ARBA00011503"/>
    </source>
</evidence>
<evidence type="ECO:0000256" key="8">
    <source>
        <dbReference type="ARBA" id="ARBA00029894"/>
    </source>
</evidence>
<dbReference type="Gene3D" id="3.90.470.20">
    <property type="entry name" value="4'-phosphopantetheinyl transferase domain"/>
    <property type="match status" value="1"/>
</dbReference>
<dbReference type="RefSeq" id="WP_181761119.1">
    <property type="nucleotide sequence ID" value="NZ_BMCR01000011.1"/>
</dbReference>
<evidence type="ECO:0000256" key="6">
    <source>
        <dbReference type="ARBA" id="ARBA00022679"/>
    </source>
</evidence>
<sequence length="236" mass="24738">MSGGGPGHGVAAAQGLFADWVGCVHVVEDRGFRLAEPLFAEEEAAIARAVPQRRREFIAGRTAARRALAGLDIGPCPIPVAADRAPCWPGGVVGSISHSPALVLAAVAREREIAALGIDAEAVARLEPEIIAAVCTEEDRRFLAGGRGRLAETGPLLVFSAKEAFYKAFYPLHRRFLDHDAAAIRFFAAPGGETGSFRVIAREPGLRASGFADRVAGRWALAGDHVYAAAVVPGPG</sequence>
<comment type="catalytic activity">
    <reaction evidence="11">
        <text>apo-[peptidyl-carrier protein] + CoA = holo-[peptidyl-carrier protein] + adenosine 3',5'-bisphosphate + H(+)</text>
        <dbReference type="Rhea" id="RHEA:46228"/>
        <dbReference type="Rhea" id="RHEA-COMP:11479"/>
        <dbReference type="Rhea" id="RHEA-COMP:11480"/>
        <dbReference type="ChEBI" id="CHEBI:15378"/>
        <dbReference type="ChEBI" id="CHEBI:29999"/>
        <dbReference type="ChEBI" id="CHEBI:57287"/>
        <dbReference type="ChEBI" id="CHEBI:58343"/>
        <dbReference type="ChEBI" id="CHEBI:64479"/>
    </reaction>
</comment>
<comment type="similarity">
    <text evidence="3">Belongs to the P-Pant transferase superfamily. EntD family.</text>
</comment>
<feature type="binding site" evidence="12">
    <location>
        <position position="163"/>
    </location>
    <ligand>
        <name>CoA</name>
        <dbReference type="ChEBI" id="CHEBI:57287"/>
    </ligand>
</feature>
<reference evidence="16 17" key="1">
    <citation type="submission" date="2020-07" db="EMBL/GenBank/DDBJ databases">
        <authorList>
            <person name="Li M."/>
        </authorList>
    </citation>
    <scope>NUCLEOTIDE SEQUENCE [LARGE SCALE GENOMIC DNA]</scope>
    <source>
        <strain evidence="16 17">DSM 23284</strain>
    </source>
</reference>
<dbReference type="GO" id="GO:0005886">
    <property type="term" value="C:plasma membrane"/>
    <property type="evidence" value="ECO:0007669"/>
    <property type="project" value="TreeGrafter"/>
</dbReference>
<feature type="binding site" evidence="12">
    <location>
        <position position="61"/>
    </location>
    <ligand>
        <name>CoA</name>
        <dbReference type="ChEBI" id="CHEBI:57287"/>
    </ligand>
</feature>
<dbReference type="SUPFAM" id="SSF56214">
    <property type="entry name" value="4'-phosphopantetheinyl transferase"/>
    <property type="match status" value="1"/>
</dbReference>
<dbReference type="Proteomes" id="UP000559404">
    <property type="component" value="Unassembled WGS sequence"/>
</dbReference>
<dbReference type="InterPro" id="IPR041354">
    <property type="entry name" value="4PPT_N"/>
</dbReference>
<dbReference type="Pfam" id="PF01648">
    <property type="entry name" value="ACPS"/>
    <property type="match status" value="1"/>
</dbReference>
<keyword evidence="13" id="KW-0479">Metal-binding</keyword>
<evidence type="ECO:0000313" key="16">
    <source>
        <dbReference type="EMBL" id="MBA4612924.1"/>
    </source>
</evidence>
<comment type="subunit">
    <text evidence="4">EntB, EntD, EntE, and EntF form a multienzyme complex called enterobactin synthase.</text>
</comment>
<evidence type="ECO:0000256" key="7">
    <source>
        <dbReference type="ARBA" id="ARBA00023191"/>
    </source>
</evidence>
<dbReference type="GO" id="GO:0009366">
    <property type="term" value="C:enterobactin synthetase complex"/>
    <property type="evidence" value="ECO:0007669"/>
    <property type="project" value="InterPro"/>
</dbReference>
<comment type="caution">
    <text evidence="16">The sequence shown here is derived from an EMBL/GenBank/DDBJ whole genome shotgun (WGS) entry which is preliminary data.</text>
</comment>
<evidence type="ECO:0000259" key="14">
    <source>
        <dbReference type="Pfam" id="PF01648"/>
    </source>
</evidence>
<protein>
    <recommendedName>
        <fullName evidence="5">Enterobactin synthase component D</fullName>
    </recommendedName>
    <alternativeName>
        <fullName evidence="8">4'-phosphopantetheinyl transferase EntD</fullName>
    </alternativeName>
    <alternativeName>
        <fullName evidence="9">Enterochelin synthase D</fullName>
    </alternativeName>
</protein>